<evidence type="ECO:0000256" key="2">
    <source>
        <dbReference type="SAM" id="SignalP"/>
    </source>
</evidence>
<evidence type="ECO:0000256" key="1">
    <source>
        <dbReference type="SAM" id="MobiDB-lite"/>
    </source>
</evidence>
<proteinExistence type="predicted"/>
<feature type="chain" id="PRO_5035418907" description="Extracellular membrane protein CFEM domain-containing protein" evidence="2">
    <location>
        <begin position="20"/>
        <end position="209"/>
    </location>
</feature>
<evidence type="ECO:0008006" key="5">
    <source>
        <dbReference type="Google" id="ProtNLM"/>
    </source>
</evidence>
<gene>
    <name evidence="3" type="ORF">BXZ70DRAFT_1067931</name>
</gene>
<dbReference type="OrthoDB" id="2753410at2759"/>
<dbReference type="Proteomes" id="UP000813824">
    <property type="component" value="Unassembled WGS sequence"/>
</dbReference>
<accession>A0A8K0XL04</accession>
<dbReference type="AlphaFoldDB" id="A0A8K0XL04"/>
<evidence type="ECO:0000313" key="3">
    <source>
        <dbReference type="EMBL" id="KAH8085468.1"/>
    </source>
</evidence>
<feature type="region of interest" description="Disordered" evidence="1">
    <location>
        <begin position="119"/>
        <end position="184"/>
    </location>
</feature>
<keyword evidence="2" id="KW-0732">Signal</keyword>
<feature type="compositionally biased region" description="Low complexity" evidence="1">
    <location>
        <begin position="122"/>
        <end position="182"/>
    </location>
</feature>
<keyword evidence="4" id="KW-1185">Reference proteome</keyword>
<evidence type="ECO:0000313" key="4">
    <source>
        <dbReference type="Proteomes" id="UP000813824"/>
    </source>
</evidence>
<protein>
    <recommendedName>
        <fullName evidence="5">Extracellular membrane protein CFEM domain-containing protein</fullName>
    </recommendedName>
</protein>
<sequence>MIVPLSLVSVALLVSQVGARAVSARSFAKHLLTRQEGDGDSLEIPPVCQPACKVIIDFLNDASCDTPECVCTDAHNTGLVSCYNCLVEQGLGKASVAQQSVTEFSQDCIAQGHPLPALTLGATDSPTPTDSSSSSSTPATADTTTTTGSSSRSTVSSLPTSSPATVPTAPPTTTAPLNPTATGDVGKTSVKTSVALGAGVIGAIVAWGL</sequence>
<dbReference type="EMBL" id="JAEVFJ010000044">
    <property type="protein sequence ID" value="KAH8085468.1"/>
    <property type="molecule type" value="Genomic_DNA"/>
</dbReference>
<feature type="signal peptide" evidence="2">
    <location>
        <begin position="1"/>
        <end position="19"/>
    </location>
</feature>
<reference evidence="3" key="1">
    <citation type="journal article" date="2021" name="New Phytol.">
        <title>Evolutionary innovations through gain and loss of genes in the ectomycorrhizal Boletales.</title>
        <authorList>
            <person name="Wu G."/>
            <person name="Miyauchi S."/>
            <person name="Morin E."/>
            <person name="Kuo A."/>
            <person name="Drula E."/>
            <person name="Varga T."/>
            <person name="Kohler A."/>
            <person name="Feng B."/>
            <person name="Cao Y."/>
            <person name="Lipzen A."/>
            <person name="Daum C."/>
            <person name="Hundley H."/>
            <person name="Pangilinan J."/>
            <person name="Johnson J."/>
            <person name="Barry K."/>
            <person name="LaButti K."/>
            <person name="Ng V."/>
            <person name="Ahrendt S."/>
            <person name="Min B."/>
            <person name="Choi I.G."/>
            <person name="Park H."/>
            <person name="Plett J.M."/>
            <person name="Magnuson J."/>
            <person name="Spatafora J.W."/>
            <person name="Nagy L.G."/>
            <person name="Henrissat B."/>
            <person name="Grigoriev I.V."/>
            <person name="Yang Z.L."/>
            <person name="Xu J."/>
            <person name="Martin F.M."/>
        </authorList>
    </citation>
    <scope>NUCLEOTIDE SEQUENCE</scope>
    <source>
        <strain evidence="3">KKN 215</strain>
    </source>
</reference>
<comment type="caution">
    <text evidence="3">The sequence shown here is derived from an EMBL/GenBank/DDBJ whole genome shotgun (WGS) entry which is preliminary data.</text>
</comment>
<name>A0A8K0XL04_9AGAR</name>
<organism evidence="3 4">
    <name type="scientific">Cristinia sonorae</name>
    <dbReference type="NCBI Taxonomy" id="1940300"/>
    <lineage>
        <taxon>Eukaryota</taxon>
        <taxon>Fungi</taxon>
        <taxon>Dikarya</taxon>
        <taxon>Basidiomycota</taxon>
        <taxon>Agaricomycotina</taxon>
        <taxon>Agaricomycetes</taxon>
        <taxon>Agaricomycetidae</taxon>
        <taxon>Agaricales</taxon>
        <taxon>Pleurotineae</taxon>
        <taxon>Stephanosporaceae</taxon>
        <taxon>Cristinia</taxon>
    </lineage>
</organism>